<comment type="caution">
    <text evidence="1">The sequence shown here is derived from an EMBL/GenBank/DDBJ whole genome shotgun (WGS) entry which is preliminary data.</text>
</comment>
<dbReference type="AlphaFoldDB" id="A0A6V7H126"/>
<evidence type="ECO:0008006" key="3">
    <source>
        <dbReference type="Google" id="ProtNLM"/>
    </source>
</evidence>
<dbReference type="EMBL" id="CAJDYZ010005648">
    <property type="protein sequence ID" value="CAD1472664.1"/>
    <property type="molecule type" value="Genomic_DNA"/>
</dbReference>
<dbReference type="Proteomes" id="UP000752696">
    <property type="component" value="Unassembled WGS sequence"/>
</dbReference>
<name>A0A6V7H126_9HYME</name>
<dbReference type="OrthoDB" id="7615806at2759"/>
<protein>
    <recommendedName>
        <fullName evidence="3">Reverse transcriptase zinc-binding domain-containing protein</fullName>
    </recommendedName>
</protein>
<keyword evidence="2" id="KW-1185">Reference proteome</keyword>
<evidence type="ECO:0000313" key="2">
    <source>
        <dbReference type="Proteomes" id="UP000752696"/>
    </source>
</evidence>
<sequence>MKRGAGRLTFRTTQVITGHGCFGEYLHRFLAKENAQCHHCNAKKNSVQHTLEVCPVFEAQRRALRASIGPNLSPAVVVKALAASKEKWKTVTLFCKKVMTTKEDAERARERSNAARTGRRRDSPVVVSEHIVLRSHVLRGNAVYSKIRRTPNKEDIARYLSGSFKGELALPSSSRASFWSRVRSAALKSANRFGFRWRWDSARGELSLECQARDGRRLTILPAAKPQVIGRLRFAISPTTCVTVP</sequence>
<accession>A0A6V7H126</accession>
<reference evidence="1" key="1">
    <citation type="submission" date="2020-07" db="EMBL/GenBank/DDBJ databases">
        <authorList>
            <person name="Nazaruddin N."/>
        </authorList>
    </citation>
    <scope>NUCLEOTIDE SEQUENCE</scope>
</reference>
<proteinExistence type="predicted"/>
<evidence type="ECO:0000313" key="1">
    <source>
        <dbReference type="EMBL" id="CAD1472664.1"/>
    </source>
</evidence>
<gene>
    <name evidence="1" type="ORF">MHI_LOCUS312431</name>
</gene>
<organism evidence="1 2">
    <name type="scientific">Heterotrigona itama</name>
    <dbReference type="NCBI Taxonomy" id="395501"/>
    <lineage>
        <taxon>Eukaryota</taxon>
        <taxon>Metazoa</taxon>
        <taxon>Ecdysozoa</taxon>
        <taxon>Arthropoda</taxon>
        <taxon>Hexapoda</taxon>
        <taxon>Insecta</taxon>
        <taxon>Pterygota</taxon>
        <taxon>Neoptera</taxon>
        <taxon>Endopterygota</taxon>
        <taxon>Hymenoptera</taxon>
        <taxon>Apocrita</taxon>
        <taxon>Aculeata</taxon>
        <taxon>Apoidea</taxon>
        <taxon>Anthophila</taxon>
        <taxon>Apidae</taxon>
        <taxon>Heterotrigona</taxon>
    </lineage>
</organism>